<keyword evidence="1" id="KW-1133">Transmembrane helix</keyword>
<dbReference type="Pfam" id="PF01476">
    <property type="entry name" value="LysM"/>
    <property type="match status" value="2"/>
</dbReference>
<keyword evidence="1" id="KW-0812">Transmembrane</keyword>
<feature type="domain" description="LysM" evidence="2">
    <location>
        <begin position="195"/>
        <end position="242"/>
    </location>
</feature>
<dbReference type="InterPro" id="IPR018392">
    <property type="entry name" value="LysM"/>
</dbReference>
<accession>A0A955L5D2</accession>
<dbReference type="CDD" id="cd12797">
    <property type="entry name" value="M23_peptidase"/>
    <property type="match status" value="1"/>
</dbReference>
<dbReference type="AlphaFoldDB" id="A0A955L5D2"/>
<keyword evidence="1" id="KW-0472">Membrane</keyword>
<dbReference type="SMART" id="SM00257">
    <property type="entry name" value="LysM"/>
    <property type="match status" value="2"/>
</dbReference>
<dbReference type="GO" id="GO:0004222">
    <property type="term" value="F:metalloendopeptidase activity"/>
    <property type="evidence" value="ECO:0007669"/>
    <property type="project" value="TreeGrafter"/>
</dbReference>
<gene>
    <name evidence="3" type="ORF">KC909_01180</name>
</gene>
<comment type="caution">
    <text evidence="3">The sequence shown here is derived from an EMBL/GenBank/DDBJ whole genome shotgun (WGS) entry which is preliminary data.</text>
</comment>
<dbReference type="InterPro" id="IPR050570">
    <property type="entry name" value="Cell_wall_metabolism_enzyme"/>
</dbReference>
<evidence type="ECO:0000313" key="4">
    <source>
        <dbReference type="Proteomes" id="UP000783287"/>
    </source>
</evidence>
<proteinExistence type="predicted"/>
<dbReference type="InterPro" id="IPR011055">
    <property type="entry name" value="Dup_hybrid_motif"/>
</dbReference>
<dbReference type="SUPFAM" id="SSF51261">
    <property type="entry name" value="Duplicated hybrid motif"/>
    <property type="match status" value="1"/>
</dbReference>
<reference evidence="3" key="1">
    <citation type="submission" date="2020-04" db="EMBL/GenBank/DDBJ databases">
        <authorList>
            <person name="Zhang T."/>
        </authorList>
    </citation>
    <scope>NUCLEOTIDE SEQUENCE</scope>
    <source>
        <strain evidence="3">HKST-UBA14</strain>
    </source>
</reference>
<dbReference type="SUPFAM" id="SSF54106">
    <property type="entry name" value="LysM domain"/>
    <property type="match status" value="2"/>
</dbReference>
<dbReference type="InterPro" id="IPR036779">
    <property type="entry name" value="LysM_dom_sf"/>
</dbReference>
<reference evidence="3" key="2">
    <citation type="journal article" date="2021" name="Microbiome">
        <title>Successional dynamics and alternative stable states in a saline activated sludge microbial community over 9 years.</title>
        <authorList>
            <person name="Wang Y."/>
            <person name="Ye J."/>
            <person name="Ju F."/>
            <person name="Liu L."/>
            <person name="Boyd J.A."/>
            <person name="Deng Y."/>
            <person name="Parks D.H."/>
            <person name="Jiang X."/>
            <person name="Yin X."/>
            <person name="Woodcroft B.J."/>
            <person name="Tyson G.W."/>
            <person name="Hugenholtz P."/>
            <person name="Polz M.F."/>
            <person name="Zhang T."/>
        </authorList>
    </citation>
    <scope>NUCLEOTIDE SEQUENCE</scope>
    <source>
        <strain evidence="3">HKST-UBA14</strain>
    </source>
</reference>
<evidence type="ECO:0000313" key="3">
    <source>
        <dbReference type="EMBL" id="MCA9382953.1"/>
    </source>
</evidence>
<feature type="domain" description="LysM" evidence="2">
    <location>
        <begin position="146"/>
        <end position="189"/>
    </location>
</feature>
<organism evidence="3 4">
    <name type="scientific">Candidatus Dojkabacteria bacterium</name>
    <dbReference type="NCBI Taxonomy" id="2099670"/>
    <lineage>
        <taxon>Bacteria</taxon>
        <taxon>Candidatus Dojkabacteria</taxon>
    </lineage>
</organism>
<dbReference type="Pfam" id="PF01551">
    <property type="entry name" value="Peptidase_M23"/>
    <property type="match status" value="1"/>
</dbReference>
<sequence>MALSPKINRFTQPQPKQAPSRPIPVEFVTTLSKYLALRGRQLTVGSLSLGYIIATALDNAKAWAVRRMFWGRSSLYRSAFHVIVSIITVVAVLSGITNRLNISSSAETGGLDLESGILGRQDIFSQSGTAESIGAISEDEKDYPVYKHVVQRGETLSEVAEIYSIKVETIKWANSLTSETLKVGQVLRIPGIDGVFVKVKDGDTLEKIAERNKGNVFDIIDLNSNVLDRSNPVLSVGMELFIPNGIIPAPVVAVKPVTYVPPAPSNPGVGDPGGIDVAPGTFVHPLSTDPACGGWTWSRGFSAWHRGADLAKRGGCWINAAGSGTVITAGWGSAGQGYHVVIDHGGGIRTLYYHGSGAFNVSVGQQVKAGQKIMYMGCTGYCTGTHLHFEFRINNVKQNPEAYIRLR</sequence>
<evidence type="ECO:0000259" key="2">
    <source>
        <dbReference type="PROSITE" id="PS51782"/>
    </source>
</evidence>
<dbReference type="PANTHER" id="PTHR21666">
    <property type="entry name" value="PEPTIDASE-RELATED"/>
    <property type="match status" value="1"/>
</dbReference>
<protein>
    <submittedName>
        <fullName evidence="3">Peptidoglycan DD-metalloendopeptidase family protein</fullName>
    </submittedName>
</protein>
<dbReference type="Proteomes" id="UP000783287">
    <property type="component" value="Unassembled WGS sequence"/>
</dbReference>
<name>A0A955L5D2_9BACT</name>
<dbReference type="PROSITE" id="PS51782">
    <property type="entry name" value="LYSM"/>
    <property type="match status" value="2"/>
</dbReference>
<feature type="transmembrane region" description="Helical" evidence="1">
    <location>
        <begin position="75"/>
        <end position="96"/>
    </location>
</feature>
<dbReference type="CDD" id="cd00118">
    <property type="entry name" value="LysM"/>
    <property type="match status" value="2"/>
</dbReference>
<dbReference type="InterPro" id="IPR016047">
    <property type="entry name" value="M23ase_b-sheet_dom"/>
</dbReference>
<evidence type="ECO:0000256" key="1">
    <source>
        <dbReference type="SAM" id="Phobius"/>
    </source>
</evidence>
<dbReference type="EMBL" id="JAGQLK010000015">
    <property type="protein sequence ID" value="MCA9382953.1"/>
    <property type="molecule type" value="Genomic_DNA"/>
</dbReference>
<dbReference type="Gene3D" id="2.70.70.10">
    <property type="entry name" value="Glucose Permease (Domain IIA)"/>
    <property type="match status" value="1"/>
</dbReference>
<dbReference type="PANTHER" id="PTHR21666:SF270">
    <property type="entry name" value="MUREIN HYDROLASE ACTIVATOR ENVC"/>
    <property type="match status" value="1"/>
</dbReference>
<dbReference type="Gene3D" id="3.10.350.10">
    <property type="entry name" value="LysM domain"/>
    <property type="match status" value="2"/>
</dbReference>